<dbReference type="EMBL" id="VBOT01000215">
    <property type="protein sequence ID" value="TMQ46914.1"/>
    <property type="molecule type" value="Genomic_DNA"/>
</dbReference>
<reference evidence="2 3" key="1">
    <citation type="journal article" date="2019" name="Nat. Microbiol.">
        <title>Mediterranean grassland soil C-N compound turnover is dependent on rainfall and depth, and is mediated by genomically divergent microorganisms.</title>
        <authorList>
            <person name="Diamond S."/>
            <person name="Andeer P.F."/>
            <person name="Li Z."/>
            <person name="Crits-Christoph A."/>
            <person name="Burstein D."/>
            <person name="Anantharaman K."/>
            <person name="Lane K.R."/>
            <person name="Thomas B.C."/>
            <person name="Pan C."/>
            <person name="Northen T.R."/>
            <person name="Banfield J.F."/>
        </authorList>
    </citation>
    <scope>NUCLEOTIDE SEQUENCE [LARGE SCALE GENOMIC DNA]</scope>
    <source>
        <strain evidence="2">WS_3</strain>
    </source>
</reference>
<organism evidence="2 3">
    <name type="scientific">Eiseniibacteriota bacterium</name>
    <dbReference type="NCBI Taxonomy" id="2212470"/>
    <lineage>
        <taxon>Bacteria</taxon>
        <taxon>Candidatus Eiseniibacteriota</taxon>
    </lineage>
</organism>
<feature type="non-terminal residue" evidence="2">
    <location>
        <position position="1"/>
    </location>
</feature>
<name>A0A538S6B4_UNCEI</name>
<comment type="similarity">
    <text evidence="1">Belongs to the UPF0065 (bug) family.</text>
</comment>
<protein>
    <submittedName>
        <fullName evidence="2">Tripartite tricarboxylate transporter substrate binding protein</fullName>
    </submittedName>
</protein>
<proteinExistence type="inferred from homology"/>
<accession>A0A538S6B4</accession>
<dbReference type="Gene3D" id="3.40.190.150">
    <property type="entry name" value="Bordetella uptake gene, domain 1"/>
    <property type="match status" value="1"/>
</dbReference>
<gene>
    <name evidence="2" type="ORF">E6K73_14470</name>
</gene>
<dbReference type="PANTHER" id="PTHR42928">
    <property type="entry name" value="TRICARBOXYLATE-BINDING PROTEIN"/>
    <property type="match status" value="1"/>
</dbReference>
<comment type="caution">
    <text evidence="2">The sequence shown here is derived from an EMBL/GenBank/DDBJ whole genome shotgun (WGS) entry which is preliminary data.</text>
</comment>
<evidence type="ECO:0000313" key="3">
    <source>
        <dbReference type="Proteomes" id="UP000320184"/>
    </source>
</evidence>
<sequence length="263" mass="27903">FVVESRPGANGNIGVDLVVKAPADGHMLFVAPPGPFAINTHLMSSMPFNPMTDVAPVAMLGVAPLLLVVHPAVPAKDLRELLAWLRGEGAHAHYASQAVASTGHLAMELLKSLAGVDAMHVPYKGSAAQATTDLLAGRVAMSFVNTSTTLQHVRDGRLRAIAVAELKRIDAAPEIPTLAESGLPGFEATPWLGLGARSGTSREIIHRLNDRASRALAHAEVARRMANLGVEARPMTPEQFAEFVRAESGKWADIIRRSGAKVE</sequence>
<dbReference type="AlphaFoldDB" id="A0A538S6B4"/>
<dbReference type="Proteomes" id="UP000320184">
    <property type="component" value="Unassembled WGS sequence"/>
</dbReference>
<dbReference type="Gene3D" id="3.40.190.10">
    <property type="entry name" value="Periplasmic binding protein-like II"/>
    <property type="match status" value="1"/>
</dbReference>
<evidence type="ECO:0000313" key="2">
    <source>
        <dbReference type="EMBL" id="TMQ46914.1"/>
    </source>
</evidence>
<evidence type="ECO:0000256" key="1">
    <source>
        <dbReference type="ARBA" id="ARBA00006987"/>
    </source>
</evidence>
<dbReference type="InterPro" id="IPR005064">
    <property type="entry name" value="BUG"/>
</dbReference>
<dbReference type="PANTHER" id="PTHR42928:SF5">
    <property type="entry name" value="BLR1237 PROTEIN"/>
    <property type="match status" value="1"/>
</dbReference>
<dbReference type="Pfam" id="PF03401">
    <property type="entry name" value="TctC"/>
    <property type="match status" value="1"/>
</dbReference>
<dbReference type="InterPro" id="IPR042100">
    <property type="entry name" value="Bug_dom1"/>
</dbReference>
<dbReference type="SUPFAM" id="SSF53850">
    <property type="entry name" value="Periplasmic binding protein-like II"/>
    <property type="match status" value="1"/>
</dbReference>